<dbReference type="InterPro" id="IPR036942">
    <property type="entry name" value="Beta-barrel_TonB_sf"/>
</dbReference>
<keyword evidence="10 15" id="KW-0798">TonB box</keyword>
<dbReference type="GO" id="GO:0038023">
    <property type="term" value="F:signaling receptor activity"/>
    <property type="evidence" value="ECO:0007669"/>
    <property type="project" value="InterPro"/>
</dbReference>
<dbReference type="InterPro" id="IPR039426">
    <property type="entry name" value="TonB-dep_rcpt-like"/>
</dbReference>
<dbReference type="Pfam" id="PF00593">
    <property type="entry name" value="TonB_dep_Rec_b-barrel"/>
    <property type="match status" value="1"/>
</dbReference>
<dbReference type="SMART" id="SM00965">
    <property type="entry name" value="STN"/>
    <property type="match status" value="1"/>
</dbReference>
<keyword evidence="11 14" id="KW-0472">Membrane</keyword>
<dbReference type="KEGG" id="ptx:ABW99_02665"/>
<dbReference type="InterPro" id="IPR037066">
    <property type="entry name" value="Plug_dom_sf"/>
</dbReference>
<dbReference type="InterPro" id="IPR010105">
    <property type="entry name" value="TonB_sidphr_rcpt"/>
</dbReference>
<accession>A0A0G3EMR0</accession>
<feature type="domain" description="Secretin/TonB short N-terminal" evidence="17">
    <location>
        <begin position="62"/>
        <end position="113"/>
    </location>
</feature>
<sequence>MRVISKSCRMFRPTAIALAIAAAQCLLANAAYAQNPQPPQEYHLQRAPLDQTLLLIAKKSGVLISYDPTLVNSLQSSPVNGKFSPVGAIEQALQGTGLELVTTAGGQLTLRRSSQAKVKSAKPTKKPASSAALPEAELPLISVAAQRDSGGTGFVADSSSTFTRTDTPLSETPKSVSVINAAVIQSQSDTSLSEILRNASGVVTRPGPYGVPSYNVRGYAGAPVMSNGLSTQSIDAGPTLTPSIAIASVEVVKGPSAILAGDAPPGGVINIVKKMPQAKPFHEIQAGVGMYGYQQLAFDSTGAITQDKKLRYRFIVSGDKAGQTAMGYDGRRDFYFAPTLQWKDSSTDFTIGYSRTVARQPFPQYTVGFAKGGFIPGYLGYPLGSKEDAFPVKTDEVEAKLEQKFGQYVAFVSHAAYSRSDQLQDGWASVTPISNSNSLTLLGFYSRSIYYNLSMQNYLRVKTSVGRFKSTTLVGMDYSRYRYTQFDTNDFNIFTIPNVFVPAEVPPLNDSLYNDIRGETTNVGLYLQEQANYGRFHILGSLRQDNNLTDALVTGMPPYPGSHQRAVSPSLGVMYQLTSDVAAYVSYNGGFVPGTATTFTGALLPPQRSKQVEAGFKFNLLNDRLFVTTSVYRIGYSNQNVSDPVHRGFSLPAGGAVSRGAEIEVQGQVLPGLNVTAQYAYNNYRQDYNPALKVNLPRNTASMWATYNFQSPNLRGFGVGLGLFFASDQSVGNQGLYNLPSQLETDVGLFYRKKKYGLNLSVKNIFNRNLYYSSVNSTFIPMGPSRTVMLTGTYDF</sequence>
<dbReference type="EMBL" id="CP011568">
    <property type="protein sequence ID" value="AKJ67294.1"/>
    <property type="molecule type" value="Genomic_DNA"/>
</dbReference>
<dbReference type="SUPFAM" id="SSF56935">
    <property type="entry name" value="Porins"/>
    <property type="match status" value="1"/>
</dbReference>
<reference evidence="19" key="1">
    <citation type="submission" date="2015-06" db="EMBL/GenBank/DDBJ databases">
        <authorList>
            <person name="Lim Y.L."/>
            <person name="Ee R."/>
            <person name="Yong D."/>
            <person name="How K.Y."/>
            <person name="Yin W.F."/>
            <person name="Chan K.G."/>
        </authorList>
    </citation>
    <scope>NUCLEOTIDE SEQUENCE [LARGE SCALE GENOMIC DNA]</scope>
    <source>
        <strain evidence="19">DSM 25325</strain>
    </source>
</reference>
<dbReference type="Proteomes" id="UP000036700">
    <property type="component" value="Chromosome"/>
</dbReference>
<dbReference type="CDD" id="cd01347">
    <property type="entry name" value="ligand_gated_channel"/>
    <property type="match status" value="1"/>
</dbReference>
<dbReference type="Gene3D" id="2.40.170.20">
    <property type="entry name" value="TonB-dependent receptor, beta-barrel domain"/>
    <property type="match status" value="1"/>
</dbReference>
<evidence type="ECO:0000256" key="16">
    <source>
        <dbReference type="SAM" id="SignalP"/>
    </source>
</evidence>
<keyword evidence="13 14" id="KW-0998">Cell outer membrane</keyword>
<dbReference type="PANTHER" id="PTHR32552:SF68">
    <property type="entry name" value="FERRICHROME OUTER MEMBRANE TRANSPORTER_PHAGE RECEPTOR"/>
    <property type="match status" value="1"/>
</dbReference>
<evidence type="ECO:0000256" key="9">
    <source>
        <dbReference type="ARBA" id="ARBA00023065"/>
    </source>
</evidence>
<keyword evidence="19" id="KW-1185">Reference proteome</keyword>
<evidence type="ECO:0000256" key="7">
    <source>
        <dbReference type="ARBA" id="ARBA00022729"/>
    </source>
</evidence>
<evidence type="ECO:0000313" key="19">
    <source>
        <dbReference type="Proteomes" id="UP000036700"/>
    </source>
</evidence>
<dbReference type="STRING" id="445709.ABW99_02665"/>
<proteinExistence type="inferred from homology"/>
<evidence type="ECO:0000256" key="10">
    <source>
        <dbReference type="ARBA" id="ARBA00023077"/>
    </source>
</evidence>
<dbReference type="Gene3D" id="2.170.130.10">
    <property type="entry name" value="TonB-dependent receptor, plug domain"/>
    <property type="match status" value="1"/>
</dbReference>
<feature type="chain" id="PRO_5002553245" evidence="16">
    <location>
        <begin position="34"/>
        <end position="796"/>
    </location>
</feature>
<evidence type="ECO:0000256" key="12">
    <source>
        <dbReference type="ARBA" id="ARBA00023170"/>
    </source>
</evidence>
<keyword evidence="3 14" id="KW-0813">Transport</keyword>
<dbReference type="GO" id="GO:0009279">
    <property type="term" value="C:cell outer membrane"/>
    <property type="evidence" value="ECO:0007669"/>
    <property type="project" value="UniProtKB-SubCell"/>
</dbReference>
<evidence type="ECO:0000256" key="1">
    <source>
        <dbReference type="ARBA" id="ARBA00004571"/>
    </source>
</evidence>
<evidence type="ECO:0000256" key="15">
    <source>
        <dbReference type="RuleBase" id="RU003357"/>
    </source>
</evidence>
<keyword evidence="5" id="KW-0410">Iron transport</keyword>
<dbReference type="AlphaFoldDB" id="A0A0G3EMR0"/>
<dbReference type="InterPro" id="IPR011662">
    <property type="entry name" value="Secretin/TonB_short_N"/>
</dbReference>
<dbReference type="InterPro" id="IPR000531">
    <property type="entry name" value="Beta-barrel_TonB"/>
</dbReference>
<evidence type="ECO:0000256" key="2">
    <source>
        <dbReference type="ARBA" id="ARBA00009810"/>
    </source>
</evidence>
<dbReference type="PANTHER" id="PTHR32552">
    <property type="entry name" value="FERRICHROME IRON RECEPTOR-RELATED"/>
    <property type="match status" value="1"/>
</dbReference>
<dbReference type="NCBIfam" id="TIGR01783">
    <property type="entry name" value="TonB-siderophor"/>
    <property type="match status" value="1"/>
</dbReference>
<dbReference type="InterPro" id="IPR012910">
    <property type="entry name" value="Plug_dom"/>
</dbReference>
<keyword evidence="9" id="KW-0406">Ion transport</keyword>
<dbReference type="GO" id="GO:0015891">
    <property type="term" value="P:siderophore transport"/>
    <property type="evidence" value="ECO:0007669"/>
    <property type="project" value="InterPro"/>
</dbReference>
<dbReference type="Gene3D" id="3.55.50.30">
    <property type="match status" value="1"/>
</dbReference>
<evidence type="ECO:0000256" key="14">
    <source>
        <dbReference type="PROSITE-ProRule" id="PRU01360"/>
    </source>
</evidence>
<keyword evidence="4 14" id="KW-1134">Transmembrane beta strand</keyword>
<evidence type="ECO:0000256" key="11">
    <source>
        <dbReference type="ARBA" id="ARBA00023136"/>
    </source>
</evidence>
<evidence type="ECO:0000259" key="17">
    <source>
        <dbReference type="SMART" id="SM00965"/>
    </source>
</evidence>
<evidence type="ECO:0000256" key="13">
    <source>
        <dbReference type="ARBA" id="ARBA00023237"/>
    </source>
</evidence>
<comment type="subcellular location">
    <subcellularLocation>
        <location evidence="1 14">Cell outer membrane</location>
        <topology evidence="1 14">Multi-pass membrane protein</topology>
    </subcellularLocation>
</comment>
<feature type="signal peptide" evidence="16">
    <location>
        <begin position="1"/>
        <end position="33"/>
    </location>
</feature>
<keyword evidence="8" id="KW-0408">Iron</keyword>
<keyword evidence="12 18" id="KW-0675">Receptor</keyword>
<keyword evidence="7 16" id="KW-0732">Signal</keyword>
<evidence type="ECO:0000256" key="4">
    <source>
        <dbReference type="ARBA" id="ARBA00022452"/>
    </source>
</evidence>
<dbReference type="Pfam" id="PF07715">
    <property type="entry name" value="Plug"/>
    <property type="match status" value="1"/>
</dbReference>
<protein>
    <submittedName>
        <fullName evidence="18">TonB-dependent receptor</fullName>
    </submittedName>
</protein>
<name>A0A0G3EMR0_9BURK</name>
<dbReference type="GO" id="GO:0015344">
    <property type="term" value="F:siderophore uptake transmembrane transporter activity"/>
    <property type="evidence" value="ECO:0007669"/>
    <property type="project" value="TreeGrafter"/>
</dbReference>
<evidence type="ECO:0000256" key="8">
    <source>
        <dbReference type="ARBA" id="ARBA00023004"/>
    </source>
</evidence>
<gene>
    <name evidence="18" type="ORF">ABW99_02665</name>
</gene>
<keyword evidence="6 14" id="KW-0812">Transmembrane</keyword>
<organism evidence="18 19">
    <name type="scientific">Pandoraea thiooxydans</name>
    <dbReference type="NCBI Taxonomy" id="445709"/>
    <lineage>
        <taxon>Bacteria</taxon>
        <taxon>Pseudomonadati</taxon>
        <taxon>Pseudomonadota</taxon>
        <taxon>Betaproteobacteria</taxon>
        <taxon>Burkholderiales</taxon>
        <taxon>Burkholderiaceae</taxon>
        <taxon>Pandoraea</taxon>
    </lineage>
</organism>
<evidence type="ECO:0000313" key="18">
    <source>
        <dbReference type="EMBL" id="AKJ67294.1"/>
    </source>
</evidence>
<comment type="similarity">
    <text evidence="2 14 15">Belongs to the TonB-dependent receptor family.</text>
</comment>
<evidence type="ECO:0000256" key="5">
    <source>
        <dbReference type="ARBA" id="ARBA00022496"/>
    </source>
</evidence>
<evidence type="ECO:0000256" key="3">
    <source>
        <dbReference type="ARBA" id="ARBA00022448"/>
    </source>
</evidence>
<evidence type="ECO:0000256" key="6">
    <source>
        <dbReference type="ARBA" id="ARBA00022692"/>
    </source>
</evidence>
<dbReference type="PROSITE" id="PS52016">
    <property type="entry name" value="TONB_DEPENDENT_REC_3"/>
    <property type="match status" value="1"/>
</dbReference>
<dbReference type="PATRIC" id="fig|445709.3.peg.579"/>